<name>A0ABW0E7F9_9BACT</name>
<evidence type="ECO:0000256" key="2">
    <source>
        <dbReference type="ARBA" id="ARBA00022723"/>
    </source>
</evidence>
<dbReference type="PANTHER" id="PTHR11358:SF26">
    <property type="entry name" value="GUANIDINO ACID HYDROLASE, MITOCHONDRIAL"/>
    <property type="match status" value="1"/>
</dbReference>
<dbReference type="InterPro" id="IPR023696">
    <property type="entry name" value="Ureohydrolase_dom_sf"/>
</dbReference>
<dbReference type="InterPro" id="IPR020855">
    <property type="entry name" value="Ureohydrolase_Mn_BS"/>
</dbReference>
<evidence type="ECO:0000313" key="6">
    <source>
        <dbReference type="Proteomes" id="UP001596161"/>
    </source>
</evidence>
<keyword evidence="2" id="KW-0479">Metal-binding</keyword>
<protein>
    <submittedName>
        <fullName evidence="5">Agmatinase family protein</fullName>
    </submittedName>
</protein>
<evidence type="ECO:0000256" key="1">
    <source>
        <dbReference type="ARBA" id="ARBA00009227"/>
    </source>
</evidence>
<dbReference type="RefSeq" id="WP_378016688.1">
    <property type="nucleotide sequence ID" value="NZ_JBHSKT010000003.1"/>
</dbReference>
<dbReference type="Gene3D" id="3.40.800.10">
    <property type="entry name" value="Ureohydrolase domain"/>
    <property type="match status" value="1"/>
</dbReference>
<evidence type="ECO:0000256" key="4">
    <source>
        <dbReference type="RuleBase" id="RU003684"/>
    </source>
</evidence>
<dbReference type="PIRSF" id="PIRSF036979">
    <property type="entry name" value="Arginase"/>
    <property type="match status" value="1"/>
</dbReference>
<dbReference type="CDD" id="cd11593">
    <property type="entry name" value="Agmatinase-like_2"/>
    <property type="match status" value="1"/>
</dbReference>
<dbReference type="InterPro" id="IPR006035">
    <property type="entry name" value="Ureohydrolase"/>
</dbReference>
<evidence type="ECO:0000256" key="3">
    <source>
        <dbReference type="ARBA" id="ARBA00022801"/>
    </source>
</evidence>
<gene>
    <name evidence="5" type="ORF">ACFPIB_06845</name>
</gene>
<evidence type="ECO:0000313" key="5">
    <source>
        <dbReference type="EMBL" id="MFC5270317.1"/>
    </source>
</evidence>
<comment type="caution">
    <text evidence="5">The sequence shown here is derived from an EMBL/GenBank/DDBJ whole genome shotgun (WGS) entry which is preliminary data.</text>
</comment>
<accession>A0ABW0E7F9</accession>
<comment type="similarity">
    <text evidence="1">Belongs to the arginase family. Agmatinase subfamily.</text>
</comment>
<organism evidence="5 6">
    <name type="scientific">Adhaeribacter terreus</name>
    <dbReference type="NCBI Taxonomy" id="529703"/>
    <lineage>
        <taxon>Bacteria</taxon>
        <taxon>Pseudomonadati</taxon>
        <taxon>Bacteroidota</taxon>
        <taxon>Cytophagia</taxon>
        <taxon>Cytophagales</taxon>
        <taxon>Hymenobacteraceae</taxon>
        <taxon>Adhaeribacter</taxon>
    </lineage>
</organism>
<keyword evidence="6" id="KW-1185">Reference proteome</keyword>
<dbReference type="PRINTS" id="PR00116">
    <property type="entry name" value="ARGINASE"/>
</dbReference>
<dbReference type="EMBL" id="JBHSKT010000003">
    <property type="protein sequence ID" value="MFC5270317.1"/>
    <property type="molecule type" value="Genomic_DNA"/>
</dbReference>
<proteinExistence type="inferred from homology"/>
<dbReference type="PROSITE" id="PS51409">
    <property type="entry name" value="ARGINASE_2"/>
    <property type="match status" value="1"/>
</dbReference>
<dbReference type="SUPFAM" id="SSF52768">
    <property type="entry name" value="Arginase/deacetylase"/>
    <property type="match status" value="1"/>
</dbReference>
<dbReference type="PROSITE" id="PS01053">
    <property type="entry name" value="ARGINASE_1"/>
    <property type="match status" value="1"/>
</dbReference>
<dbReference type="Proteomes" id="UP001596161">
    <property type="component" value="Unassembled WGS sequence"/>
</dbReference>
<reference evidence="6" key="1">
    <citation type="journal article" date="2019" name="Int. J. Syst. Evol. Microbiol.">
        <title>The Global Catalogue of Microorganisms (GCM) 10K type strain sequencing project: providing services to taxonomists for standard genome sequencing and annotation.</title>
        <authorList>
            <consortium name="The Broad Institute Genomics Platform"/>
            <consortium name="The Broad Institute Genome Sequencing Center for Infectious Disease"/>
            <person name="Wu L."/>
            <person name="Ma J."/>
        </authorList>
    </citation>
    <scope>NUCLEOTIDE SEQUENCE [LARGE SCALE GENOMIC DNA]</scope>
    <source>
        <strain evidence="6">KACC 12602</strain>
    </source>
</reference>
<keyword evidence="3 4" id="KW-0378">Hydrolase</keyword>
<sequence length="367" mass="40796">MAAKTVSEMTKKDKIANFDFNGVGDSNAGLFGLPFDENDAEIVIIPVPWEVTVSYSAGTAEGPLAVKEASPQLDLFDPEIKDAWQLGIWMEDISEDWQNESSKYREQAEKYIKWLEAGSPKDDKTDYKKMVGLINEKGKALADWLKERSLAYLKQGKMVGLLGGDHSTPLGLMQALGEVHEEFGILHVDAHCDLRDAYEGFEYSHASIMFNALKIPQMKKIVQVGIRDLAQSEAELAEQSNGRVAIFYDFFLKEGMNDGKSWKKQCKKIIAQLPQKVYISFDIDGLDPKLCPGTGTPVPGGLEFDQAIYLIKALVRSGREIVGFDLVEVGPGESEWNGNVGARLLYKLCNWMAVSQKKLEAPLLHAK</sequence>
<dbReference type="PANTHER" id="PTHR11358">
    <property type="entry name" value="ARGINASE/AGMATINASE"/>
    <property type="match status" value="1"/>
</dbReference>
<dbReference type="Pfam" id="PF00491">
    <property type="entry name" value="Arginase"/>
    <property type="match status" value="1"/>
</dbReference>